<gene>
    <name evidence="1" type="primary">OJ1004_A05.30</name>
</gene>
<reference evidence="2" key="2">
    <citation type="journal article" date="2008" name="Nucleic Acids Res.">
        <title>The rice annotation project database (RAP-DB): 2008 update.</title>
        <authorList>
            <consortium name="The rice annotation project (RAP)"/>
        </authorList>
    </citation>
    <scope>GENOME REANNOTATION</scope>
    <source>
        <strain evidence="2">cv. Nipponbare</strain>
    </source>
</reference>
<protein>
    <submittedName>
        <fullName evidence="1">Uncharacterized protein</fullName>
    </submittedName>
</protein>
<sequence length="50" mass="5614">MRRRTYVPACAPAGDSSSVDGWMDAERERRAPLVAGIAIELDMRHARVWS</sequence>
<organism evidence="1 2">
    <name type="scientific">Oryza sativa subsp. japonica</name>
    <name type="common">Rice</name>
    <dbReference type="NCBI Taxonomy" id="39947"/>
    <lineage>
        <taxon>Eukaryota</taxon>
        <taxon>Viridiplantae</taxon>
        <taxon>Streptophyta</taxon>
        <taxon>Embryophyta</taxon>
        <taxon>Tracheophyta</taxon>
        <taxon>Spermatophyta</taxon>
        <taxon>Magnoliopsida</taxon>
        <taxon>Liliopsida</taxon>
        <taxon>Poales</taxon>
        <taxon>Poaceae</taxon>
        <taxon>BOP clade</taxon>
        <taxon>Oryzoideae</taxon>
        <taxon>Oryzeae</taxon>
        <taxon>Oryzinae</taxon>
        <taxon>Oryza</taxon>
        <taxon>Oryza sativa</taxon>
    </lineage>
</organism>
<reference evidence="2" key="1">
    <citation type="journal article" date="2005" name="Nature">
        <title>The map-based sequence of the rice genome.</title>
        <authorList>
            <consortium name="International rice genome sequencing project (IRGSP)"/>
            <person name="Matsumoto T."/>
            <person name="Wu J."/>
            <person name="Kanamori H."/>
            <person name="Katayose Y."/>
            <person name="Fujisawa M."/>
            <person name="Namiki N."/>
            <person name="Mizuno H."/>
            <person name="Yamamoto K."/>
            <person name="Antonio B.A."/>
            <person name="Baba T."/>
            <person name="Sakata K."/>
            <person name="Nagamura Y."/>
            <person name="Aoki H."/>
            <person name="Arikawa K."/>
            <person name="Arita K."/>
            <person name="Bito T."/>
            <person name="Chiden Y."/>
            <person name="Fujitsuka N."/>
            <person name="Fukunaka R."/>
            <person name="Hamada M."/>
            <person name="Harada C."/>
            <person name="Hayashi A."/>
            <person name="Hijishita S."/>
            <person name="Honda M."/>
            <person name="Hosokawa S."/>
            <person name="Ichikawa Y."/>
            <person name="Idonuma A."/>
            <person name="Iijima M."/>
            <person name="Ikeda M."/>
            <person name="Ikeno M."/>
            <person name="Ito K."/>
            <person name="Ito S."/>
            <person name="Ito T."/>
            <person name="Ito Y."/>
            <person name="Ito Y."/>
            <person name="Iwabuchi A."/>
            <person name="Kamiya K."/>
            <person name="Karasawa W."/>
            <person name="Kurita K."/>
            <person name="Katagiri S."/>
            <person name="Kikuta A."/>
            <person name="Kobayashi H."/>
            <person name="Kobayashi N."/>
            <person name="Machita K."/>
            <person name="Maehara T."/>
            <person name="Masukawa M."/>
            <person name="Mizubayashi T."/>
            <person name="Mukai Y."/>
            <person name="Nagasaki H."/>
            <person name="Nagata Y."/>
            <person name="Naito S."/>
            <person name="Nakashima M."/>
            <person name="Nakama Y."/>
            <person name="Nakamichi Y."/>
            <person name="Nakamura M."/>
            <person name="Meguro A."/>
            <person name="Negishi M."/>
            <person name="Ohta I."/>
            <person name="Ohta T."/>
            <person name="Okamoto M."/>
            <person name="Ono N."/>
            <person name="Saji S."/>
            <person name="Sakaguchi M."/>
            <person name="Sakai K."/>
            <person name="Shibata M."/>
            <person name="Shimokawa T."/>
            <person name="Song J."/>
            <person name="Takazaki Y."/>
            <person name="Terasawa K."/>
            <person name="Tsugane M."/>
            <person name="Tsuji K."/>
            <person name="Ueda S."/>
            <person name="Waki K."/>
            <person name="Yamagata H."/>
            <person name="Yamamoto M."/>
            <person name="Yamamoto S."/>
            <person name="Yamane H."/>
            <person name="Yoshiki S."/>
            <person name="Yoshihara R."/>
            <person name="Yukawa K."/>
            <person name="Zhong H."/>
            <person name="Yano M."/>
            <person name="Yuan Q."/>
            <person name="Ouyang S."/>
            <person name="Liu J."/>
            <person name="Jones K.M."/>
            <person name="Gansberger K."/>
            <person name="Moffat K."/>
            <person name="Hill J."/>
            <person name="Bera J."/>
            <person name="Fadrosh D."/>
            <person name="Jin S."/>
            <person name="Johri S."/>
            <person name="Kim M."/>
            <person name="Overton L."/>
            <person name="Reardon M."/>
            <person name="Tsitrin T."/>
            <person name="Vuong H."/>
            <person name="Weaver B."/>
            <person name="Ciecko A."/>
            <person name="Tallon L."/>
            <person name="Jackson J."/>
            <person name="Pai G."/>
            <person name="Aken S.V."/>
            <person name="Utterback T."/>
            <person name="Reidmuller S."/>
            <person name="Feldblyum T."/>
            <person name="Hsiao J."/>
            <person name="Zismann V."/>
            <person name="Iobst S."/>
            <person name="de Vazeille A.R."/>
            <person name="Buell C.R."/>
            <person name="Ying K."/>
            <person name="Li Y."/>
            <person name="Lu T."/>
            <person name="Huang Y."/>
            <person name="Zhao Q."/>
            <person name="Feng Q."/>
            <person name="Zhang L."/>
            <person name="Zhu J."/>
            <person name="Weng Q."/>
            <person name="Mu J."/>
            <person name="Lu Y."/>
            <person name="Fan D."/>
            <person name="Liu Y."/>
            <person name="Guan J."/>
            <person name="Zhang Y."/>
            <person name="Yu S."/>
            <person name="Liu X."/>
            <person name="Zhang Y."/>
            <person name="Hong G."/>
            <person name="Han B."/>
            <person name="Choisne N."/>
            <person name="Demange N."/>
            <person name="Orjeda G."/>
            <person name="Samain S."/>
            <person name="Cattolico L."/>
            <person name="Pelletier E."/>
            <person name="Couloux A."/>
            <person name="Segurens B."/>
            <person name="Wincker P."/>
            <person name="D'Hont A."/>
            <person name="Scarpelli C."/>
            <person name="Weissenbach J."/>
            <person name="Salanoubat M."/>
            <person name="Quetier F."/>
            <person name="Yu Y."/>
            <person name="Kim H.R."/>
            <person name="Rambo T."/>
            <person name="Currie J."/>
            <person name="Collura K."/>
            <person name="Luo M."/>
            <person name="Yang T."/>
            <person name="Ammiraju J.S.S."/>
            <person name="Engler F."/>
            <person name="Soderlund C."/>
            <person name="Wing R.A."/>
            <person name="Palmer L.E."/>
            <person name="de la Bastide M."/>
            <person name="Spiegel L."/>
            <person name="Nascimento L."/>
            <person name="Zutavern T."/>
            <person name="O'Shaughnessy A."/>
            <person name="Dike S."/>
            <person name="Dedhia N."/>
            <person name="Preston R."/>
            <person name="Balija V."/>
            <person name="McCombie W.R."/>
            <person name="Chow T."/>
            <person name="Chen H."/>
            <person name="Chung M."/>
            <person name="Chen C."/>
            <person name="Shaw J."/>
            <person name="Wu H."/>
            <person name="Hsiao K."/>
            <person name="Chao Y."/>
            <person name="Chu M."/>
            <person name="Cheng C."/>
            <person name="Hour A."/>
            <person name="Lee P."/>
            <person name="Lin S."/>
            <person name="Lin Y."/>
            <person name="Liou J."/>
            <person name="Liu S."/>
            <person name="Hsing Y."/>
            <person name="Raghuvanshi S."/>
            <person name="Mohanty A."/>
            <person name="Bharti A.K."/>
            <person name="Gaur A."/>
            <person name="Gupta V."/>
            <person name="Kumar D."/>
            <person name="Ravi V."/>
            <person name="Vij S."/>
            <person name="Kapur A."/>
            <person name="Khurana P."/>
            <person name="Khurana P."/>
            <person name="Khurana J.P."/>
            <person name="Tyagi A.K."/>
            <person name="Gaikwad K."/>
            <person name="Singh A."/>
            <person name="Dalal V."/>
            <person name="Srivastava S."/>
            <person name="Dixit A."/>
            <person name="Pal A.K."/>
            <person name="Ghazi I.A."/>
            <person name="Yadav M."/>
            <person name="Pandit A."/>
            <person name="Bhargava A."/>
            <person name="Sureshbabu K."/>
            <person name="Batra K."/>
            <person name="Sharma T.R."/>
            <person name="Mohapatra T."/>
            <person name="Singh N.K."/>
            <person name="Messing J."/>
            <person name="Nelson A.B."/>
            <person name="Fuks G."/>
            <person name="Kavchok S."/>
            <person name="Keizer G."/>
            <person name="Linton E."/>
            <person name="Llaca V."/>
            <person name="Song R."/>
            <person name="Tanyolac B."/>
            <person name="Young S."/>
            <person name="Ho-Il K."/>
            <person name="Hahn J.H."/>
            <person name="Sangsakoo G."/>
            <person name="Vanavichit A."/>
            <person name="de Mattos Luiz.A.T."/>
            <person name="Zimmer P.D."/>
            <person name="Malone G."/>
            <person name="Dellagostin O."/>
            <person name="de Oliveira A.C."/>
            <person name="Bevan M."/>
            <person name="Bancroft I."/>
            <person name="Minx P."/>
            <person name="Cordum H."/>
            <person name="Wilson R."/>
            <person name="Cheng Z."/>
            <person name="Jin W."/>
            <person name="Jiang J."/>
            <person name="Leong S.A."/>
            <person name="Iwama H."/>
            <person name="Gojobori T."/>
            <person name="Itoh T."/>
            <person name="Niimura Y."/>
            <person name="Fujii Y."/>
            <person name="Habara T."/>
            <person name="Sakai H."/>
            <person name="Sato Y."/>
            <person name="Wilson G."/>
            <person name="Kumar K."/>
            <person name="McCouch S."/>
            <person name="Juretic N."/>
            <person name="Hoen D."/>
            <person name="Wright S."/>
            <person name="Bruskiewich R."/>
            <person name="Bureau T."/>
            <person name="Miyao A."/>
            <person name="Hirochika H."/>
            <person name="Nishikawa T."/>
            <person name="Kadowaki K."/>
            <person name="Sugiura M."/>
            <person name="Burr B."/>
            <person name="Sasaki T."/>
        </authorList>
    </citation>
    <scope>NUCLEOTIDE SEQUENCE [LARGE SCALE GENOMIC DNA]</scope>
    <source>
        <strain evidence="2">cv. Nipponbare</strain>
    </source>
</reference>
<evidence type="ECO:0000313" key="1">
    <source>
        <dbReference type="EMBL" id="BAD19694.1"/>
    </source>
</evidence>
<proteinExistence type="predicted"/>
<evidence type="ECO:0000313" key="2">
    <source>
        <dbReference type="Proteomes" id="UP000000763"/>
    </source>
</evidence>
<name>Q6K627_ORYSJ</name>
<dbReference type="Proteomes" id="UP000000763">
    <property type="component" value="Chromosome 2"/>
</dbReference>
<accession>Q6K627</accession>
<dbReference type="EMBL" id="AP005286">
    <property type="protein sequence ID" value="BAD19694.1"/>
    <property type="molecule type" value="Genomic_DNA"/>
</dbReference>
<dbReference type="AlphaFoldDB" id="Q6K627"/>